<dbReference type="GO" id="GO:0000462">
    <property type="term" value="P:maturation of SSU-rRNA from tricistronic rRNA transcript (SSU-rRNA, 5.8S rRNA, LSU-rRNA)"/>
    <property type="evidence" value="ECO:0007669"/>
    <property type="project" value="TreeGrafter"/>
</dbReference>
<dbReference type="EMBL" id="NJEU01000003">
    <property type="protein sequence ID" value="PHH83746.1"/>
    <property type="molecule type" value="Genomic_DNA"/>
</dbReference>
<name>A0A2C5ZUQ6_9HYPO</name>
<dbReference type="PANTHER" id="PTHR13237:SF8">
    <property type="entry name" value="SOMETHING ABOUT SILENCING PROTEIN 10"/>
    <property type="match status" value="1"/>
</dbReference>
<feature type="region of interest" description="Disordered" evidence="6">
    <location>
        <begin position="557"/>
        <end position="604"/>
    </location>
</feature>
<dbReference type="GO" id="GO:0032040">
    <property type="term" value="C:small-subunit processome"/>
    <property type="evidence" value="ECO:0007669"/>
    <property type="project" value="TreeGrafter"/>
</dbReference>
<gene>
    <name evidence="8" type="ORF">CDD82_3820</name>
</gene>
<protein>
    <recommendedName>
        <fullName evidence="7">Sas10 C-terminal domain-containing protein</fullName>
    </recommendedName>
</protein>
<reference evidence="8 9" key="1">
    <citation type="submission" date="2017-06" db="EMBL/GenBank/DDBJ databases">
        <title>Ant-infecting Ophiocordyceps genomes reveal a high diversity of potential behavioral manipulation genes and a possible major role for enterotoxins.</title>
        <authorList>
            <person name="De Bekker C."/>
            <person name="Evans H.C."/>
            <person name="Brachmann A."/>
            <person name="Hughes D.P."/>
        </authorList>
    </citation>
    <scope>NUCLEOTIDE SEQUENCE [LARGE SCALE GENOMIC DNA]</scope>
    <source>
        <strain evidence="8 9">1348a</strain>
    </source>
</reference>
<feature type="region of interest" description="Disordered" evidence="6">
    <location>
        <begin position="1"/>
        <end position="28"/>
    </location>
</feature>
<evidence type="ECO:0000313" key="9">
    <source>
        <dbReference type="Proteomes" id="UP000224854"/>
    </source>
</evidence>
<feature type="coiled-coil region" evidence="5">
    <location>
        <begin position="130"/>
        <end position="160"/>
    </location>
</feature>
<dbReference type="OrthoDB" id="1924577at2759"/>
<dbReference type="Pfam" id="PF09368">
    <property type="entry name" value="Sas10"/>
    <property type="match status" value="1"/>
</dbReference>
<keyword evidence="5" id="KW-0175">Coiled coil</keyword>
<dbReference type="InterPro" id="IPR007146">
    <property type="entry name" value="Sas10/Utp3/C1D"/>
</dbReference>
<evidence type="ECO:0000256" key="5">
    <source>
        <dbReference type="SAM" id="Coils"/>
    </source>
</evidence>
<evidence type="ECO:0000256" key="2">
    <source>
        <dbReference type="ARBA" id="ARBA00010979"/>
    </source>
</evidence>
<dbReference type="Proteomes" id="UP000224854">
    <property type="component" value="Unassembled WGS sequence"/>
</dbReference>
<dbReference type="AlphaFoldDB" id="A0A2C5ZUQ6"/>
<feature type="region of interest" description="Disordered" evidence="6">
    <location>
        <begin position="47"/>
        <end position="123"/>
    </location>
</feature>
<feature type="region of interest" description="Disordered" evidence="6">
    <location>
        <begin position="463"/>
        <end position="488"/>
    </location>
</feature>
<comment type="caution">
    <text evidence="8">The sequence shown here is derived from an EMBL/GenBank/DDBJ whole genome shotgun (WGS) entry which is preliminary data.</text>
</comment>
<comment type="subcellular location">
    <subcellularLocation>
        <location evidence="1">Nucleus</location>
    </subcellularLocation>
</comment>
<sequence length="618" mass="68886">MGKKRKASGRSAQAARPEALDPADARLGPISTYADVANSEDEYFLNRENIMLDDEPESKRRRKDDEDIELSDEEILGYEESDSDDATQATGSKKKRIFQQNHDSSDEETRTRSQQDEGWWGDSKREYYDADNIETEADALEEEAEAKRLQKKKLSKMREQDFVFDGDAWLAPEPEADKEKETVFEVLEEIPVSDDMDNQERSKLLAARYPEFQHLAIEFQNLLSVLEVFKADAVAEPSTSLQVVKYWTLGCYVAALASYFAIMTCPARDGESVARPLAPSELRDHGVMEALVKCRNAWQRIKQAKAMTSSADISLPETDFLVDAGIVSDLALDKSASEKLSKDNNTATAKRAQKLAKAKAIEASVADLYHLPALAASKSRRQAKSSLQTGQSLYQNSDFGEEEALDSHTAAEKAARKKSLKFYTSQIVQKASRRAGAGRDAGGDADIPYRERFRDKQARLLAEAKKRGSKESKHGADLDGKSDDDDDARVATAVRDDEDGLYDMVAQVAQAAKMKRQNRQARYAAYAAAGKADRVVEKEEIGQDGKRKVSYAIEKNKGLAPRRSKDVRNPRVKRRKQYEAKQKKLKSVKPIWQGGEPKGGYQGELSGINTAVVKSTKL</sequence>
<comment type="similarity">
    <text evidence="2">Belongs to the SAS10 family.</text>
</comment>
<keyword evidence="4" id="KW-0539">Nucleus</keyword>
<accession>A0A2C5ZUQ6</accession>
<feature type="compositionally biased region" description="Basic and acidic residues" evidence="6">
    <location>
        <begin position="103"/>
        <end position="115"/>
    </location>
</feature>
<evidence type="ECO:0000256" key="6">
    <source>
        <dbReference type="SAM" id="MobiDB-lite"/>
    </source>
</evidence>
<evidence type="ECO:0000256" key="3">
    <source>
        <dbReference type="ARBA" id="ARBA00022553"/>
    </source>
</evidence>
<feature type="compositionally biased region" description="Acidic residues" evidence="6">
    <location>
        <begin position="66"/>
        <end position="85"/>
    </location>
</feature>
<keyword evidence="9" id="KW-1185">Reference proteome</keyword>
<feature type="compositionally biased region" description="Basic and acidic residues" evidence="6">
    <location>
        <begin position="463"/>
        <end position="481"/>
    </location>
</feature>
<dbReference type="Pfam" id="PF04000">
    <property type="entry name" value="Sas10_Utp3"/>
    <property type="match status" value="1"/>
</dbReference>
<evidence type="ECO:0000256" key="1">
    <source>
        <dbReference type="ARBA" id="ARBA00004123"/>
    </source>
</evidence>
<organism evidence="8 9">
    <name type="scientific">Ophiocordyceps australis</name>
    <dbReference type="NCBI Taxonomy" id="1399860"/>
    <lineage>
        <taxon>Eukaryota</taxon>
        <taxon>Fungi</taxon>
        <taxon>Dikarya</taxon>
        <taxon>Ascomycota</taxon>
        <taxon>Pezizomycotina</taxon>
        <taxon>Sordariomycetes</taxon>
        <taxon>Hypocreomycetidae</taxon>
        <taxon>Hypocreales</taxon>
        <taxon>Ophiocordycipitaceae</taxon>
        <taxon>Ophiocordyceps</taxon>
    </lineage>
</organism>
<proteinExistence type="inferred from homology"/>
<keyword evidence="3" id="KW-0597">Phosphoprotein</keyword>
<feature type="domain" description="Sas10 C-terminal" evidence="7">
    <location>
        <begin position="544"/>
        <end position="618"/>
    </location>
</feature>
<evidence type="ECO:0000259" key="7">
    <source>
        <dbReference type="Pfam" id="PF09368"/>
    </source>
</evidence>
<evidence type="ECO:0000256" key="4">
    <source>
        <dbReference type="ARBA" id="ARBA00023242"/>
    </source>
</evidence>
<dbReference type="PANTHER" id="PTHR13237">
    <property type="entry name" value="SOMETHING ABOUT SILENCING PROTEIN 10-RELATED"/>
    <property type="match status" value="1"/>
</dbReference>
<dbReference type="InterPro" id="IPR018972">
    <property type="entry name" value="Sas10_C_dom"/>
</dbReference>
<evidence type="ECO:0000313" key="8">
    <source>
        <dbReference type="EMBL" id="PHH83746.1"/>
    </source>
</evidence>